<dbReference type="AlphaFoldDB" id="A0A7X5YBF9"/>
<comment type="caution">
    <text evidence="2">The sequence shown here is derived from an EMBL/GenBank/DDBJ whole genome shotgun (WGS) entry which is preliminary data.</text>
</comment>
<evidence type="ECO:0000313" key="3">
    <source>
        <dbReference type="Proteomes" id="UP000576368"/>
    </source>
</evidence>
<evidence type="ECO:0000256" key="1">
    <source>
        <dbReference type="SAM" id="MobiDB-lite"/>
    </source>
</evidence>
<accession>A0A7X5YBF9</accession>
<dbReference type="Proteomes" id="UP000576368">
    <property type="component" value="Unassembled WGS sequence"/>
</dbReference>
<feature type="region of interest" description="Disordered" evidence="1">
    <location>
        <begin position="1"/>
        <end position="45"/>
    </location>
</feature>
<evidence type="ECO:0000313" key="2">
    <source>
        <dbReference type="EMBL" id="NJC16457.1"/>
    </source>
</evidence>
<dbReference type="EMBL" id="JAATLI010000001">
    <property type="protein sequence ID" value="NJC16457.1"/>
    <property type="molecule type" value="Genomic_DNA"/>
</dbReference>
<name>A0A7X5YBF9_9BACT</name>
<proteinExistence type="predicted"/>
<feature type="compositionally biased region" description="Polar residues" evidence="1">
    <location>
        <begin position="8"/>
        <end position="19"/>
    </location>
</feature>
<organism evidence="2 3">
    <name type="scientific">Butyricimonas paravirosa</name>
    <dbReference type="NCBI Taxonomy" id="1472417"/>
    <lineage>
        <taxon>Bacteria</taxon>
        <taxon>Pseudomonadati</taxon>
        <taxon>Bacteroidota</taxon>
        <taxon>Bacteroidia</taxon>
        <taxon>Bacteroidales</taxon>
        <taxon>Odoribacteraceae</taxon>
        <taxon>Butyricimonas</taxon>
    </lineage>
</organism>
<gene>
    <name evidence="2" type="ORF">GGR15_000059</name>
</gene>
<protein>
    <submittedName>
        <fullName evidence="2">Uncharacterized protein</fullName>
    </submittedName>
</protein>
<reference evidence="2 3" key="1">
    <citation type="submission" date="2020-03" db="EMBL/GenBank/DDBJ databases">
        <title>Genomic Encyclopedia of Type Strains, Phase IV (KMG-IV): sequencing the most valuable type-strain genomes for metagenomic binning, comparative biology and taxonomic classification.</title>
        <authorList>
            <person name="Goeker M."/>
        </authorList>
    </citation>
    <scope>NUCLEOTIDE SEQUENCE [LARGE SCALE GENOMIC DNA]</scope>
    <source>
        <strain evidence="2 3">DSM 105722</strain>
    </source>
</reference>
<sequence>MKTKKSNLQKGNKNTQNRLSISKQTSKKTSTKKESKFSFKHGTFC</sequence>